<dbReference type="Gene3D" id="3.40.1730.10">
    <property type="entry name" value="pa0076 domain"/>
    <property type="match status" value="1"/>
</dbReference>
<dbReference type="Pfam" id="PF09867">
    <property type="entry name" value="TagF_N"/>
    <property type="match status" value="1"/>
</dbReference>
<proteinExistence type="predicted"/>
<dbReference type="RefSeq" id="WP_394387359.1">
    <property type="nucleotide sequence ID" value="NZ_JBIGIB010000007.1"/>
</dbReference>
<name>A0ABW7H4Q3_9BURK</name>
<dbReference type="NCBIfam" id="TIGR03373">
    <property type="entry name" value="VI_minor_4"/>
    <property type="match status" value="1"/>
</dbReference>
<evidence type="ECO:0000313" key="2">
    <source>
        <dbReference type="Proteomes" id="UP001606303"/>
    </source>
</evidence>
<sequence>MSSSQQQVQLMHFGKLPGRGDFVRSATHTGLVQIFDRWFSGALDLLAADARWKELYDGAEPLHFAVLGPRRPHVVAGHIRPSADGSGRRFPFLVAGMLEVDDPASFMGRAPLALNRLWTQCDQWARRAQQEADPTSVLAALGQHRVEVNTAAAAYDAPTADFTDMQTVGSAQALLNHAAREVDFARCVLGLGVLLQPVPASGSARLDTGVRLPLPMDPLYRPYMASWWLDLVRGFLARADFEVLLLLPQSPEAPASIAIGFAGGSAPALAAYLGRRPQEAPYVDLLNPEWADEPAQQDPAVRKLASYLQQQGLSLAQVGRTFREAFLGE</sequence>
<gene>
    <name evidence="1" type="primary">tagF</name>
    <name evidence="1" type="ORF">ACG01O_20790</name>
</gene>
<protein>
    <submittedName>
        <fullName evidence="1">Type VI secretion system-associated protein TagF</fullName>
    </submittedName>
</protein>
<comment type="caution">
    <text evidence="1">The sequence shown here is derived from an EMBL/GenBank/DDBJ whole genome shotgun (WGS) entry which is preliminary data.</text>
</comment>
<dbReference type="EMBL" id="JBIGIB010000007">
    <property type="protein sequence ID" value="MFG6469074.1"/>
    <property type="molecule type" value="Genomic_DNA"/>
</dbReference>
<dbReference type="InterPro" id="IPR038225">
    <property type="entry name" value="TagF_sf"/>
</dbReference>
<keyword evidence="2" id="KW-1185">Reference proteome</keyword>
<evidence type="ECO:0000313" key="1">
    <source>
        <dbReference type="EMBL" id="MFG6469074.1"/>
    </source>
</evidence>
<dbReference type="Proteomes" id="UP001606303">
    <property type="component" value="Unassembled WGS sequence"/>
</dbReference>
<reference evidence="1 2" key="1">
    <citation type="submission" date="2024-08" db="EMBL/GenBank/DDBJ databases">
        <authorList>
            <person name="Lu H."/>
        </authorList>
    </citation>
    <scope>NUCLEOTIDE SEQUENCE [LARGE SCALE GENOMIC DNA]</scope>
    <source>
        <strain evidence="1 2">BYS87W</strain>
    </source>
</reference>
<organism evidence="1 2">
    <name type="scientific">Pelomonas baiyunensis</name>
    <dbReference type="NCBI Taxonomy" id="3299026"/>
    <lineage>
        <taxon>Bacteria</taxon>
        <taxon>Pseudomonadati</taxon>
        <taxon>Pseudomonadota</taxon>
        <taxon>Betaproteobacteria</taxon>
        <taxon>Burkholderiales</taxon>
        <taxon>Sphaerotilaceae</taxon>
        <taxon>Roseateles</taxon>
    </lineage>
</organism>
<dbReference type="InterPro" id="IPR017748">
    <property type="entry name" value="TagF"/>
</dbReference>
<accession>A0ABW7H4Q3</accession>